<reference evidence="1 2" key="1">
    <citation type="submission" date="2018-09" db="EMBL/GenBank/DDBJ databases">
        <title>Genome sequencing of strain 6GH32-13.</title>
        <authorList>
            <person name="Weon H.-Y."/>
            <person name="Heo J."/>
            <person name="Kwon S.-W."/>
        </authorList>
    </citation>
    <scope>NUCLEOTIDE SEQUENCE [LARGE SCALE GENOMIC DNA]</scope>
    <source>
        <strain evidence="1 2">5GH32-13</strain>
    </source>
</reference>
<protein>
    <submittedName>
        <fullName evidence="1">Type IX secretion system membrane protein PorP/SprF</fullName>
    </submittedName>
</protein>
<evidence type="ECO:0000313" key="1">
    <source>
        <dbReference type="EMBL" id="AXY77667.1"/>
    </source>
</evidence>
<proteinExistence type="predicted"/>
<dbReference type="KEGG" id="pseg:D3H65_28415"/>
<dbReference type="InterPro" id="IPR019861">
    <property type="entry name" value="PorP/SprF_Bacteroidetes"/>
</dbReference>
<dbReference type="NCBIfam" id="TIGR03519">
    <property type="entry name" value="T9SS_PorP_fam"/>
    <property type="match status" value="1"/>
</dbReference>
<evidence type="ECO:0000313" key="2">
    <source>
        <dbReference type="Proteomes" id="UP000263900"/>
    </source>
</evidence>
<dbReference type="Pfam" id="PF11751">
    <property type="entry name" value="PorP_SprF"/>
    <property type="match status" value="1"/>
</dbReference>
<gene>
    <name evidence="1" type="ORF">D3H65_28415</name>
</gene>
<sequence length="366" mass="40836">MTMCEQSGMNQETTGDSAGTMSYCIRTSFVFLLCGLLVSNRSAGQDLHFSQWFNSPLTTNPANTGFIPDADYRIGANYRNQWSNVMSVPYKTYSIWGDAQVFRNRIESGWLGLGGVILRDVAGSSQLTSTKVYASAAYHQMIGISHLLSAGFNVGWSNKRINTSALKFPDQFDGKFFDSNFPSDGIPEATNINYFDVQVGLNYAYFPTDKIYLNGGVSAWHINRPRESFFSSDPAGYDSRISPRYNAFVNASLKVTDEVILNPMAYYSLQAKSNELVAGANVQYNLSGEGGEMQVLGGLYYRPGDAFVPMIGFEYKNIRLTFTYDATTSSLKQYNNSRGAYEFALMNRGFYDEYNGDKRQSLCPTF</sequence>
<dbReference type="Proteomes" id="UP000263900">
    <property type="component" value="Chromosome"/>
</dbReference>
<dbReference type="OrthoDB" id="1186563at2"/>
<keyword evidence="2" id="KW-1185">Reference proteome</keyword>
<dbReference type="AlphaFoldDB" id="A0A3B7MUT7"/>
<name>A0A3B7MUT7_9BACT</name>
<accession>A0A3B7MUT7</accession>
<organism evidence="1 2">
    <name type="scientific">Paraflavitalea soli</name>
    <dbReference type="NCBI Taxonomy" id="2315862"/>
    <lineage>
        <taxon>Bacteria</taxon>
        <taxon>Pseudomonadati</taxon>
        <taxon>Bacteroidota</taxon>
        <taxon>Chitinophagia</taxon>
        <taxon>Chitinophagales</taxon>
        <taxon>Chitinophagaceae</taxon>
        <taxon>Paraflavitalea</taxon>
    </lineage>
</organism>
<dbReference type="EMBL" id="CP032157">
    <property type="protein sequence ID" value="AXY77667.1"/>
    <property type="molecule type" value="Genomic_DNA"/>
</dbReference>